<gene>
    <name evidence="1" type="ORF">RXV79_16290</name>
</gene>
<dbReference type="EMBL" id="CP136336">
    <property type="protein sequence ID" value="WOB06482.1"/>
    <property type="molecule type" value="Genomic_DNA"/>
</dbReference>
<proteinExistence type="predicted"/>
<accession>A0ABZ0CND2</accession>
<evidence type="ECO:0000313" key="1">
    <source>
        <dbReference type="EMBL" id="WOB06482.1"/>
    </source>
</evidence>
<protein>
    <recommendedName>
        <fullName evidence="3">DUF2829 domain-containing protein</fullName>
    </recommendedName>
</protein>
<organism evidence="1 2">
    <name type="scientific">Piscinibacter gummiphilus</name>
    <dbReference type="NCBI Taxonomy" id="946333"/>
    <lineage>
        <taxon>Bacteria</taxon>
        <taxon>Pseudomonadati</taxon>
        <taxon>Pseudomonadota</taxon>
        <taxon>Betaproteobacteria</taxon>
        <taxon>Burkholderiales</taxon>
        <taxon>Sphaerotilaceae</taxon>
        <taxon>Piscinibacter</taxon>
    </lineage>
</organism>
<evidence type="ECO:0008006" key="3">
    <source>
        <dbReference type="Google" id="ProtNLM"/>
    </source>
</evidence>
<keyword evidence="2" id="KW-1185">Reference proteome</keyword>
<reference evidence="1 2" key="1">
    <citation type="submission" date="2023-10" db="EMBL/GenBank/DDBJ databases">
        <title>Bacteria for the degradation of biodegradable plastic PBAT(Polybutylene adipate terephthalate).</title>
        <authorList>
            <person name="Weon H.-Y."/>
            <person name="Yeon J."/>
        </authorList>
    </citation>
    <scope>NUCLEOTIDE SEQUENCE [LARGE SCALE GENOMIC DNA]</scope>
    <source>
        <strain evidence="1 2">SBD 7-3</strain>
    </source>
</reference>
<evidence type="ECO:0000313" key="2">
    <source>
        <dbReference type="Proteomes" id="UP001303946"/>
    </source>
</evidence>
<name>A0ABZ0CND2_9BURK</name>
<dbReference type="RefSeq" id="WP_316698944.1">
    <property type="nucleotide sequence ID" value="NZ_CP136336.1"/>
</dbReference>
<sequence length="92" mass="9834">MNWADAVAAMRGGAIVRRVSQSVSEPVGRVEGALIMGEGFEPYALMTARTEGGDAVRVFMGAWSGVLLDPDVDDELADDWIVVPDSEGRLKP</sequence>
<dbReference type="Proteomes" id="UP001303946">
    <property type="component" value="Chromosome"/>
</dbReference>